<dbReference type="AlphaFoldDB" id="A0A246GAE8"/>
<name>A0A246GAE8_9FLAO</name>
<organism evidence="1 2">
    <name type="scientific">Flavobacterium columnare</name>
    <dbReference type="NCBI Taxonomy" id="996"/>
    <lineage>
        <taxon>Bacteria</taxon>
        <taxon>Pseudomonadati</taxon>
        <taxon>Bacteroidota</taxon>
        <taxon>Flavobacteriia</taxon>
        <taxon>Flavobacteriales</taxon>
        <taxon>Flavobacteriaceae</taxon>
        <taxon>Flavobacterium</taxon>
    </lineage>
</organism>
<dbReference type="EMBL" id="MTCY01000021">
    <property type="protein sequence ID" value="OWP76951.1"/>
    <property type="molecule type" value="Genomic_DNA"/>
</dbReference>
<accession>A0A246GAE8</accession>
<reference evidence="1 2" key="1">
    <citation type="journal article" date="2017" name="Infect. Genet. Evol.">
        <title>Comparative genome analysis of fish pathogen Flavobacterium columnare reveals extensive sequence diversity within the species.</title>
        <authorList>
            <person name="Kayansamruaj P."/>
            <person name="Dong H.T."/>
            <person name="Hirono I."/>
            <person name="Kondo H."/>
            <person name="Senapin S."/>
            <person name="Rodkhum C."/>
        </authorList>
    </citation>
    <scope>NUCLEOTIDE SEQUENCE [LARGE SCALE GENOMIC DNA]</scope>
    <source>
        <strain evidence="1 2">1214</strain>
    </source>
</reference>
<comment type="caution">
    <text evidence="1">The sequence shown here is derived from an EMBL/GenBank/DDBJ whole genome shotgun (WGS) entry which is preliminary data.</text>
</comment>
<evidence type="ECO:0000313" key="1">
    <source>
        <dbReference type="EMBL" id="OWP76951.1"/>
    </source>
</evidence>
<gene>
    <name evidence="1" type="ORF">BWK62_08355</name>
</gene>
<protein>
    <submittedName>
        <fullName evidence="1">Uncharacterized protein</fullName>
    </submittedName>
</protein>
<dbReference type="Proteomes" id="UP000198034">
    <property type="component" value="Unassembled WGS sequence"/>
</dbReference>
<sequence length="62" mass="7199">MENKKITSNEENIIKYVNTLSKRINSLKEKKCIDSLIVEVSADCLKNERHNTNVKTYSFPIL</sequence>
<proteinExistence type="predicted"/>
<evidence type="ECO:0000313" key="2">
    <source>
        <dbReference type="Proteomes" id="UP000198034"/>
    </source>
</evidence>